<gene>
    <name evidence="8" type="ORF">AQPE_4888</name>
</gene>
<dbReference type="GO" id="GO:0015074">
    <property type="term" value="P:DNA integration"/>
    <property type="evidence" value="ECO:0007669"/>
    <property type="project" value="UniProtKB-KW"/>
</dbReference>
<feature type="domain" description="Core-binding (CB)" evidence="7">
    <location>
        <begin position="286"/>
        <end position="372"/>
    </location>
</feature>
<dbReference type="Pfam" id="PF13495">
    <property type="entry name" value="Phage_int_SAM_4"/>
    <property type="match status" value="1"/>
</dbReference>
<evidence type="ECO:0000313" key="8">
    <source>
        <dbReference type="EMBL" id="BBE20694.1"/>
    </source>
</evidence>
<comment type="similarity">
    <text evidence="1">Belongs to the 'phage' integrase family.</text>
</comment>
<evidence type="ECO:0000259" key="7">
    <source>
        <dbReference type="PROSITE" id="PS51900"/>
    </source>
</evidence>
<dbReference type="Gene3D" id="1.10.150.130">
    <property type="match status" value="1"/>
</dbReference>
<dbReference type="PANTHER" id="PTHR30349">
    <property type="entry name" value="PHAGE INTEGRASE-RELATED"/>
    <property type="match status" value="1"/>
</dbReference>
<dbReference type="AlphaFoldDB" id="A0A5K7SHC1"/>
<dbReference type="Proteomes" id="UP001193389">
    <property type="component" value="Chromosome"/>
</dbReference>
<evidence type="ECO:0000256" key="1">
    <source>
        <dbReference type="ARBA" id="ARBA00008857"/>
    </source>
</evidence>
<keyword evidence="9" id="KW-1185">Reference proteome</keyword>
<dbReference type="InterPro" id="IPR044068">
    <property type="entry name" value="CB"/>
</dbReference>
<evidence type="ECO:0000256" key="5">
    <source>
        <dbReference type="PROSITE-ProRule" id="PRU01248"/>
    </source>
</evidence>
<protein>
    <submittedName>
        <fullName evidence="8">Phage integrase</fullName>
    </submittedName>
</protein>
<keyword evidence="3 5" id="KW-0238">DNA-binding</keyword>
<dbReference type="InterPro" id="IPR010998">
    <property type="entry name" value="Integrase_recombinase_N"/>
</dbReference>
<dbReference type="InterPro" id="IPR004107">
    <property type="entry name" value="Integrase_SAM-like_N"/>
</dbReference>
<dbReference type="InterPro" id="IPR011010">
    <property type="entry name" value="DNA_brk_join_enz"/>
</dbReference>
<dbReference type="KEGG" id="anf:AQPE_4888"/>
<dbReference type="Pfam" id="PF00589">
    <property type="entry name" value="Phage_integrase"/>
    <property type="match status" value="1"/>
</dbReference>
<dbReference type="Gene3D" id="1.10.443.10">
    <property type="entry name" value="Intergrase catalytic core"/>
    <property type="match status" value="1"/>
</dbReference>
<accession>A0A5K7SHC1</accession>
<dbReference type="InterPro" id="IPR050090">
    <property type="entry name" value="Tyrosine_recombinase_XerCD"/>
</dbReference>
<feature type="domain" description="Tyr recombinase" evidence="6">
    <location>
        <begin position="389"/>
        <end position="562"/>
    </location>
</feature>
<dbReference type="InterPro" id="IPR002104">
    <property type="entry name" value="Integrase_catalytic"/>
</dbReference>
<dbReference type="GO" id="GO:0003677">
    <property type="term" value="F:DNA binding"/>
    <property type="evidence" value="ECO:0007669"/>
    <property type="project" value="UniProtKB-UniRule"/>
</dbReference>
<dbReference type="PROSITE" id="PS51898">
    <property type="entry name" value="TYR_RECOMBINASE"/>
    <property type="match status" value="1"/>
</dbReference>
<dbReference type="PROSITE" id="PS51900">
    <property type="entry name" value="CB"/>
    <property type="match status" value="1"/>
</dbReference>
<evidence type="ECO:0000256" key="2">
    <source>
        <dbReference type="ARBA" id="ARBA00022908"/>
    </source>
</evidence>
<proteinExistence type="inferred from homology"/>
<sequence>MIQLRKIHHRGNFQIGIFIGFDENLKTKARRIGALWSQTYKCWYVLYNKENYNLILRNFDDVEIVRDENIERQPEPAVIRQDNVHIAESISEFRPDIQDEHKELAPEIASKVVFTGSTGKYWVLKVPFQAKLTPKLMDIKGVFWNKQQKAFFVLRHVNVKIKVEALLGIGEIFPAEYFNLETVVSDPNTFMELNVYVPDKKWMILSCPPVPYLIERVKRWEGSRYSRAQKVYLLNATPVVLENLQQLSVELNIPIRNNLPDRYLSRNKRINKKASQFKDLKEKMLEQVPPHARIYTLAMLDYLMAQNYSPNTISSYTKWFNVFMRVHHYQNPDTLTEMQVVKYLSWMTEKGLSPSSLSMVVNALLYYFRTILKKDSFEIKLPRPRRELHLPAVLTMEECFRIFGSVDNPKHKLLLLLGYGAGLRRSEISTLKWQDILFDEHKIHINQGKGNKDRIVMLPVSIVSILQNYRSIYPSDEWVFAGQYKGEAISTRTVQVVMQQAVAKAGLEKKATVHTLRHSFATHLLESGTDIRYIQQLLGHANVNTTMIYTHITPKAAKNIISPLDRMVNMPGDQKKLK</sequence>
<keyword evidence="4" id="KW-0233">DNA recombination</keyword>
<dbReference type="GO" id="GO:0006310">
    <property type="term" value="P:DNA recombination"/>
    <property type="evidence" value="ECO:0007669"/>
    <property type="project" value="UniProtKB-KW"/>
</dbReference>
<evidence type="ECO:0000256" key="4">
    <source>
        <dbReference type="ARBA" id="ARBA00023172"/>
    </source>
</evidence>
<keyword evidence="2" id="KW-0229">DNA integration</keyword>
<dbReference type="PANTHER" id="PTHR30349:SF64">
    <property type="entry name" value="PROPHAGE INTEGRASE INTD-RELATED"/>
    <property type="match status" value="1"/>
</dbReference>
<organism evidence="8 9">
    <name type="scientific">Aquipluma nitroreducens</name>
    <dbReference type="NCBI Taxonomy" id="2010828"/>
    <lineage>
        <taxon>Bacteria</taxon>
        <taxon>Pseudomonadati</taxon>
        <taxon>Bacteroidota</taxon>
        <taxon>Bacteroidia</taxon>
        <taxon>Marinilabiliales</taxon>
        <taxon>Prolixibacteraceae</taxon>
        <taxon>Aquipluma</taxon>
    </lineage>
</organism>
<dbReference type="SUPFAM" id="SSF56349">
    <property type="entry name" value="DNA breaking-rejoining enzymes"/>
    <property type="match status" value="1"/>
</dbReference>
<dbReference type="EMBL" id="AP018694">
    <property type="protein sequence ID" value="BBE20694.1"/>
    <property type="molecule type" value="Genomic_DNA"/>
</dbReference>
<reference evidence="8" key="1">
    <citation type="journal article" date="2020" name="Int. J. Syst. Evol. Microbiol.">
        <title>Aquipluma nitroreducens gen. nov. sp. nov., a novel facultatively anaerobic bacterium isolated from a freshwater lake.</title>
        <authorList>
            <person name="Watanabe M."/>
            <person name="Kojima H."/>
            <person name="Fukui M."/>
        </authorList>
    </citation>
    <scope>NUCLEOTIDE SEQUENCE</scope>
    <source>
        <strain evidence="8">MeG22</strain>
    </source>
</reference>
<dbReference type="InterPro" id="IPR013762">
    <property type="entry name" value="Integrase-like_cat_sf"/>
</dbReference>
<dbReference type="RefSeq" id="WP_318348801.1">
    <property type="nucleotide sequence ID" value="NZ_AP018694.1"/>
</dbReference>
<evidence type="ECO:0000313" key="9">
    <source>
        <dbReference type="Proteomes" id="UP001193389"/>
    </source>
</evidence>
<evidence type="ECO:0000256" key="3">
    <source>
        <dbReference type="ARBA" id="ARBA00023125"/>
    </source>
</evidence>
<evidence type="ECO:0000259" key="6">
    <source>
        <dbReference type="PROSITE" id="PS51898"/>
    </source>
</evidence>
<name>A0A5K7SHC1_9BACT</name>